<dbReference type="EMBL" id="CP000124">
    <property type="protein sequence ID" value="ABA47629.1"/>
    <property type="molecule type" value="Genomic_DNA"/>
</dbReference>
<feature type="region of interest" description="Disordered" evidence="1">
    <location>
        <begin position="247"/>
        <end position="312"/>
    </location>
</feature>
<dbReference type="Proteomes" id="UP000002700">
    <property type="component" value="Chromosome I"/>
</dbReference>
<feature type="region of interest" description="Disordered" evidence="1">
    <location>
        <begin position="1"/>
        <end position="151"/>
    </location>
</feature>
<organism evidence="2 3">
    <name type="scientific">Burkholderia pseudomallei (strain 1710b)</name>
    <dbReference type="NCBI Taxonomy" id="320372"/>
    <lineage>
        <taxon>Bacteria</taxon>
        <taxon>Pseudomonadati</taxon>
        <taxon>Pseudomonadota</taxon>
        <taxon>Betaproteobacteria</taxon>
        <taxon>Burkholderiales</taxon>
        <taxon>Burkholderiaceae</taxon>
        <taxon>Burkholderia</taxon>
        <taxon>pseudomallei group</taxon>
    </lineage>
</organism>
<dbReference type="EnsemblBacteria" id="ABA47629">
    <property type="protein sequence ID" value="ABA47629"/>
    <property type="gene ID" value="BURPS1710b_3675"/>
</dbReference>
<feature type="compositionally biased region" description="Basic and acidic residues" evidence="1">
    <location>
        <begin position="47"/>
        <end position="151"/>
    </location>
</feature>
<feature type="compositionally biased region" description="Basic and acidic residues" evidence="1">
    <location>
        <begin position="1"/>
        <end position="40"/>
    </location>
</feature>
<reference evidence="2 3" key="1">
    <citation type="submission" date="2005-09" db="EMBL/GenBank/DDBJ databases">
        <authorList>
            <person name="Woods D.E."/>
            <person name="Nierman W.C."/>
        </authorList>
    </citation>
    <scope>NUCLEOTIDE SEQUENCE [LARGE SCALE GENOMIC DNA]</scope>
    <source>
        <strain evidence="2 3">1710b</strain>
    </source>
</reference>
<protein>
    <submittedName>
        <fullName evidence="2">Uncharacterized protein</fullName>
    </submittedName>
</protein>
<proteinExistence type="predicted"/>
<dbReference type="AlphaFoldDB" id="Q3JN14"/>
<feature type="compositionally biased region" description="Basic and acidic residues" evidence="1">
    <location>
        <begin position="247"/>
        <end position="276"/>
    </location>
</feature>
<evidence type="ECO:0000256" key="1">
    <source>
        <dbReference type="SAM" id="MobiDB-lite"/>
    </source>
</evidence>
<evidence type="ECO:0000313" key="3">
    <source>
        <dbReference type="Proteomes" id="UP000002700"/>
    </source>
</evidence>
<sequence>MGFEPHAFRRLLEGAERRPERHAEEEREVHERAYLGDQRRGGRRRSRAEERERQEHDNEDAEKYLVEERPVADRLHRAAVEPRQEEQRDDGPAHHDDAPELRFREVHEDDERRGEHRQRDLPLAARPHERKQPERGDHDHQHDLERVGRRAQHRVERGEVPDGRDLGRRLQRVRRDEVVRLEEVAAHLRHEEHDQREHHQEHADAEEVVHRVVRMERNAVERHALLVLLLLDLDAVRVVRPHFVQRDQVRDDEQQQHERNRDHVEREEAVQRDVGHDVVAANPQRQVRADERNRREQVHDHLRAPERHLAPRQQVAEERLGHQAQEDRAAEDPHEFARLAVRAVQEAAEHVQVDDDEEHRRARRVQVADQPAPRHLAHDVLDRRERERRIGLVVHRQEDARDDLVDEHEQRERPEEIPHVEILRRVILGKMLLPRGSEGKAPVDPAEQACCGDLFVIGRHLRFSFLVLADHERRGRREHVWRDVQILRSRLVLEDPSGEIVGRTVARAEEAARPVVGQVRLRPGRETLARRAAEMRAHRHHDQDVLAVGSRPVFVRAILGQRHRVRRFRLRIGDFLVRLDDVGEHRVGAVQHPHRLAAPRHREHLAGLERADVDFDGRAGRLCLGGRRQRRRERYHGCDATNAARNRCRNQPCPAAAVDVFLFFVSHHTPQF</sequence>
<name>Q3JN14_BURP1</name>
<dbReference type="HOGENOM" id="CLU_408658_0_0_4"/>
<dbReference type="KEGG" id="bpm:BURPS1710b_3675"/>
<gene>
    <name evidence="2" type="ordered locus">BURPS1710b_3675</name>
</gene>
<feature type="compositionally biased region" description="Basic and acidic residues" evidence="1">
    <location>
        <begin position="287"/>
        <end position="312"/>
    </location>
</feature>
<evidence type="ECO:0000313" key="2">
    <source>
        <dbReference type="EMBL" id="ABA47629.1"/>
    </source>
</evidence>
<accession>Q3JN14</accession>